<organism evidence="6 7">
    <name type="scientific">Glycomyces harbinensis</name>
    <dbReference type="NCBI Taxonomy" id="58114"/>
    <lineage>
        <taxon>Bacteria</taxon>
        <taxon>Bacillati</taxon>
        <taxon>Actinomycetota</taxon>
        <taxon>Actinomycetes</taxon>
        <taxon>Glycomycetales</taxon>
        <taxon>Glycomycetaceae</taxon>
        <taxon>Glycomyces</taxon>
    </lineage>
</organism>
<evidence type="ECO:0000256" key="4">
    <source>
        <dbReference type="ARBA" id="ARBA00031122"/>
    </source>
</evidence>
<dbReference type="RefSeq" id="WP_218125086.1">
    <property type="nucleotide sequence ID" value="NZ_FNAD01000002.1"/>
</dbReference>
<dbReference type="Proteomes" id="UP000198949">
    <property type="component" value="Unassembled WGS sequence"/>
</dbReference>
<comment type="function">
    <text evidence="1">Acyltransferase required for the direct transfer of medium- to long-chain fatty acyl moieties from a carrier protein (MbtL) on to the epsilon-amino group of lysine residue in the mycobactin core.</text>
</comment>
<gene>
    <name evidence="6" type="ORF">SAMN05216270_102487</name>
</gene>
<dbReference type="UniPathway" id="UPA00011"/>
<keyword evidence="7" id="KW-1185">Reference proteome</keyword>
<evidence type="ECO:0000256" key="2">
    <source>
        <dbReference type="ARBA" id="ARBA00005102"/>
    </source>
</evidence>
<dbReference type="Pfam" id="PF13523">
    <property type="entry name" value="Acetyltransf_8"/>
    <property type="match status" value="1"/>
</dbReference>
<proteinExistence type="predicted"/>
<feature type="domain" description="Acyltransferase MbtK/IucB-like conserved" evidence="5">
    <location>
        <begin position="24"/>
        <end position="71"/>
    </location>
</feature>
<dbReference type="InterPro" id="IPR016181">
    <property type="entry name" value="Acyl_CoA_acyltransferase"/>
</dbReference>
<evidence type="ECO:0000256" key="3">
    <source>
        <dbReference type="ARBA" id="ARBA00020586"/>
    </source>
</evidence>
<dbReference type="GO" id="GO:0016410">
    <property type="term" value="F:N-acyltransferase activity"/>
    <property type="evidence" value="ECO:0007669"/>
    <property type="project" value="TreeGrafter"/>
</dbReference>
<dbReference type="PANTHER" id="PTHR31438">
    <property type="entry name" value="LYSINE N-ACYLTRANSFERASE C17G9.06C-RELATED"/>
    <property type="match status" value="1"/>
</dbReference>
<accession>A0A1G6T6Z8</accession>
<dbReference type="STRING" id="58114.SAMN05216270_102487"/>
<dbReference type="AlphaFoldDB" id="A0A1G6T6Z8"/>
<dbReference type="SMART" id="SM01006">
    <property type="entry name" value="AlcB"/>
    <property type="match status" value="1"/>
</dbReference>
<evidence type="ECO:0000259" key="5">
    <source>
        <dbReference type="SMART" id="SM01006"/>
    </source>
</evidence>
<dbReference type="SUPFAM" id="SSF55729">
    <property type="entry name" value="Acyl-CoA N-acyltransferases (Nat)"/>
    <property type="match status" value="1"/>
</dbReference>
<evidence type="ECO:0000313" key="7">
    <source>
        <dbReference type="Proteomes" id="UP000198949"/>
    </source>
</evidence>
<name>A0A1G6T6Z8_9ACTN</name>
<dbReference type="PANTHER" id="PTHR31438:SF1">
    <property type="entry name" value="LYSINE N-ACYLTRANSFERASE C17G9.06C-RELATED"/>
    <property type="match status" value="1"/>
</dbReference>
<dbReference type="Gene3D" id="3.40.630.30">
    <property type="match status" value="1"/>
</dbReference>
<dbReference type="EMBL" id="FNAD01000002">
    <property type="protein sequence ID" value="SDD24175.1"/>
    <property type="molecule type" value="Genomic_DNA"/>
</dbReference>
<keyword evidence="6" id="KW-0808">Transferase</keyword>
<dbReference type="InterPro" id="IPR019432">
    <property type="entry name" value="Acyltransferase_MbtK/IucB-like"/>
</dbReference>
<reference evidence="7" key="1">
    <citation type="submission" date="2016-10" db="EMBL/GenBank/DDBJ databases">
        <authorList>
            <person name="Varghese N."/>
            <person name="Submissions S."/>
        </authorList>
    </citation>
    <scope>NUCLEOTIDE SEQUENCE [LARGE SCALE GENOMIC DNA]</scope>
    <source>
        <strain evidence="7">CGMCC 4.3516</strain>
    </source>
</reference>
<evidence type="ECO:0000313" key="6">
    <source>
        <dbReference type="EMBL" id="SDD24175.1"/>
    </source>
</evidence>
<sequence length="196" mass="22087">MTATLKAPSTFYHLHPSLGDFGLRLVDPPTDSPLLHEWVTHPKARYWMMQDASVADVLAEHEAIEMNAHHFAYMGLYHYRARFLVEVYDPARSELAGVYDPAPGDVGMHVLTAPSDQPIPGFTKGVMETVMRLLFEGFEAERVVVEPDVGNEAIHRLNEFVGFRPQRAVELEDKQGLLSFCTRIDFERSAARGVHP</sequence>
<evidence type="ECO:0000256" key="1">
    <source>
        <dbReference type="ARBA" id="ARBA00003818"/>
    </source>
</evidence>
<dbReference type="GO" id="GO:0019290">
    <property type="term" value="P:siderophore biosynthetic process"/>
    <property type="evidence" value="ECO:0007669"/>
    <property type="project" value="InterPro"/>
</dbReference>
<protein>
    <recommendedName>
        <fullName evidence="3">Lysine N-acyltransferase MbtK</fullName>
    </recommendedName>
    <alternativeName>
        <fullName evidence="4">Mycobactin synthase protein K</fullName>
    </alternativeName>
</protein>
<comment type="pathway">
    <text evidence="2">Siderophore biosynthesis; mycobactin biosynthesis.</text>
</comment>